<protein>
    <submittedName>
        <fullName evidence="1">Uncharacterized protein</fullName>
    </submittedName>
</protein>
<gene>
    <name evidence="1" type="ORF">PILCRDRAFT_603156</name>
</gene>
<proteinExistence type="predicted"/>
<dbReference type="InParanoid" id="A0A0C3FDW7"/>
<sequence length="68" mass="7821">MTSMCFAFCALICAFPYLFLLLHIDVSWYISDHDANHSTVNKWGASGQRRCQAKSRLGNCFGRRANRY</sequence>
<dbReference type="HOGENOM" id="CLU_2794836_0_0_1"/>
<name>A0A0C3FDW7_PILCF</name>
<organism evidence="1 2">
    <name type="scientific">Piloderma croceum (strain F 1598)</name>
    <dbReference type="NCBI Taxonomy" id="765440"/>
    <lineage>
        <taxon>Eukaryota</taxon>
        <taxon>Fungi</taxon>
        <taxon>Dikarya</taxon>
        <taxon>Basidiomycota</taxon>
        <taxon>Agaricomycotina</taxon>
        <taxon>Agaricomycetes</taxon>
        <taxon>Agaricomycetidae</taxon>
        <taxon>Atheliales</taxon>
        <taxon>Atheliaceae</taxon>
        <taxon>Piloderma</taxon>
    </lineage>
</organism>
<dbReference type="Proteomes" id="UP000054166">
    <property type="component" value="Unassembled WGS sequence"/>
</dbReference>
<keyword evidence="2" id="KW-1185">Reference proteome</keyword>
<accession>A0A0C3FDW7</accession>
<reference evidence="1 2" key="1">
    <citation type="submission" date="2014-04" db="EMBL/GenBank/DDBJ databases">
        <authorList>
            <consortium name="DOE Joint Genome Institute"/>
            <person name="Kuo A."/>
            <person name="Tarkka M."/>
            <person name="Buscot F."/>
            <person name="Kohler A."/>
            <person name="Nagy L.G."/>
            <person name="Floudas D."/>
            <person name="Copeland A."/>
            <person name="Barry K.W."/>
            <person name="Cichocki N."/>
            <person name="Veneault-Fourrey C."/>
            <person name="LaButti K."/>
            <person name="Lindquist E.A."/>
            <person name="Lipzen A."/>
            <person name="Lundell T."/>
            <person name="Morin E."/>
            <person name="Murat C."/>
            <person name="Sun H."/>
            <person name="Tunlid A."/>
            <person name="Henrissat B."/>
            <person name="Grigoriev I.V."/>
            <person name="Hibbett D.S."/>
            <person name="Martin F."/>
            <person name="Nordberg H.P."/>
            <person name="Cantor M.N."/>
            <person name="Hua S.X."/>
        </authorList>
    </citation>
    <scope>NUCLEOTIDE SEQUENCE [LARGE SCALE GENOMIC DNA]</scope>
    <source>
        <strain evidence="1 2">F 1598</strain>
    </source>
</reference>
<dbReference type="EMBL" id="KN833019">
    <property type="protein sequence ID" value="KIM78089.1"/>
    <property type="molecule type" value="Genomic_DNA"/>
</dbReference>
<reference evidence="2" key="2">
    <citation type="submission" date="2015-01" db="EMBL/GenBank/DDBJ databases">
        <title>Evolutionary Origins and Diversification of the Mycorrhizal Mutualists.</title>
        <authorList>
            <consortium name="DOE Joint Genome Institute"/>
            <consortium name="Mycorrhizal Genomics Consortium"/>
            <person name="Kohler A."/>
            <person name="Kuo A."/>
            <person name="Nagy L.G."/>
            <person name="Floudas D."/>
            <person name="Copeland A."/>
            <person name="Barry K.W."/>
            <person name="Cichocki N."/>
            <person name="Veneault-Fourrey C."/>
            <person name="LaButti K."/>
            <person name="Lindquist E.A."/>
            <person name="Lipzen A."/>
            <person name="Lundell T."/>
            <person name="Morin E."/>
            <person name="Murat C."/>
            <person name="Riley R."/>
            <person name="Ohm R."/>
            <person name="Sun H."/>
            <person name="Tunlid A."/>
            <person name="Henrissat B."/>
            <person name="Grigoriev I.V."/>
            <person name="Hibbett D.S."/>
            <person name="Martin F."/>
        </authorList>
    </citation>
    <scope>NUCLEOTIDE SEQUENCE [LARGE SCALE GENOMIC DNA]</scope>
    <source>
        <strain evidence="2">F 1598</strain>
    </source>
</reference>
<dbReference type="AlphaFoldDB" id="A0A0C3FDW7"/>
<evidence type="ECO:0000313" key="2">
    <source>
        <dbReference type="Proteomes" id="UP000054166"/>
    </source>
</evidence>
<evidence type="ECO:0000313" key="1">
    <source>
        <dbReference type="EMBL" id="KIM78089.1"/>
    </source>
</evidence>